<dbReference type="EMBL" id="JNFQ01000011">
    <property type="protein sequence ID" value="KFG71151.1"/>
    <property type="molecule type" value="Genomic_DNA"/>
</dbReference>
<evidence type="ECO:0000313" key="3">
    <source>
        <dbReference type="Proteomes" id="UP000029095"/>
    </source>
</evidence>
<name>A0A086MQI3_9ACTN</name>
<keyword evidence="3" id="KW-1185">Reference proteome</keyword>
<protein>
    <submittedName>
        <fullName evidence="2">Uncharacterized protein</fullName>
    </submittedName>
</protein>
<reference evidence="2 3" key="1">
    <citation type="submission" date="2014-05" db="EMBL/GenBank/DDBJ databases">
        <title>Complete genome sequence of the Streptomyces mutabilis TRM45540.</title>
        <authorList>
            <person name="Luo X."/>
            <person name="Zhang L."/>
        </authorList>
    </citation>
    <scope>NUCLEOTIDE SEQUENCE [LARGE SCALE GENOMIC DNA]</scope>
    <source>
        <strain evidence="2 3">TRM45540</strain>
    </source>
</reference>
<gene>
    <name evidence="2" type="ORF">FM21_36445</name>
</gene>
<dbReference type="Proteomes" id="UP000029095">
    <property type="component" value="Unassembled WGS sequence"/>
</dbReference>
<feature type="compositionally biased region" description="Low complexity" evidence="1">
    <location>
        <begin position="98"/>
        <end position="110"/>
    </location>
</feature>
<dbReference type="HOGENOM" id="CLU_2013995_0_0_11"/>
<feature type="region of interest" description="Disordered" evidence="1">
    <location>
        <begin position="1"/>
        <end position="31"/>
    </location>
</feature>
<organism evidence="2 3">
    <name type="scientific">Streptomyces mutabilis</name>
    <dbReference type="NCBI Taxonomy" id="67332"/>
    <lineage>
        <taxon>Bacteria</taxon>
        <taxon>Bacillati</taxon>
        <taxon>Actinomycetota</taxon>
        <taxon>Actinomycetes</taxon>
        <taxon>Kitasatosporales</taxon>
        <taxon>Streptomycetaceae</taxon>
        <taxon>Streptomyces</taxon>
    </lineage>
</organism>
<sequence length="123" mass="12594">MSAARSAAGGGLAGRGHGGGRRVGEGVDRGEQVLRRGLQAHRVRGARQAQQGVRRTAQARLRDFRWPLQVGAGQDPVRVPEQTQRPHAAGALRGQARTSSTTGSCAAGSSPPAGGIMVLTGAP</sequence>
<accession>A0A086MQI3</accession>
<feature type="region of interest" description="Disordered" evidence="1">
    <location>
        <begin position="72"/>
        <end position="123"/>
    </location>
</feature>
<dbReference type="AlphaFoldDB" id="A0A086MQI3"/>
<evidence type="ECO:0000313" key="2">
    <source>
        <dbReference type="EMBL" id="KFG71151.1"/>
    </source>
</evidence>
<feature type="compositionally biased region" description="Basic and acidic residues" evidence="1">
    <location>
        <begin position="22"/>
        <end position="31"/>
    </location>
</feature>
<dbReference type="RefSeq" id="WP_043386801.1">
    <property type="nucleotide sequence ID" value="NZ_KN039954.1"/>
</dbReference>
<evidence type="ECO:0000256" key="1">
    <source>
        <dbReference type="SAM" id="MobiDB-lite"/>
    </source>
</evidence>
<comment type="caution">
    <text evidence="2">The sequence shown here is derived from an EMBL/GenBank/DDBJ whole genome shotgun (WGS) entry which is preliminary data.</text>
</comment>
<proteinExistence type="predicted"/>
<feature type="compositionally biased region" description="Gly residues" evidence="1">
    <location>
        <begin position="8"/>
        <end position="17"/>
    </location>
</feature>